<dbReference type="Proteomes" id="UP001457282">
    <property type="component" value="Unassembled WGS sequence"/>
</dbReference>
<keyword evidence="2" id="KW-1185">Reference proteome</keyword>
<gene>
    <name evidence="1" type="ORF">M0R45_023053</name>
</gene>
<evidence type="ECO:0000313" key="1">
    <source>
        <dbReference type="EMBL" id="KAK9925788.1"/>
    </source>
</evidence>
<proteinExistence type="predicted"/>
<sequence length="111" mass="12737">MNWRKEDELRASESRERRIRVGYCDCENVRCSENCRGDVAEREKRRTGQFELTGLGNNGWELCVVCEKRRRRELGGVKWRCGGRGLGAWSSGVTRRWPEAMVTAATEGLLS</sequence>
<dbReference type="AlphaFoldDB" id="A0AAW1WNP1"/>
<reference evidence="1 2" key="1">
    <citation type="journal article" date="2023" name="G3 (Bethesda)">
        <title>A chromosome-length genome assembly and annotation of blackberry (Rubus argutus, cv. 'Hillquist').</title>
        <authorList>
            <person name="Bruna T."/>
            <person name="Aryal R."/>
            <person name="Dudchenko O."/>
            <person name="Sargent D.J."/>
            <person name="Mead D."/>
            <person name="Buti M."/>
            <person name="Cavallini A."/>
            <person name="Hytonen T."/>
            <person name="Andres J."/>
            <person name="Pham M."/>
            <person name="Weisz D."/>
            <person name="Mascagni F."/>
            <person name="Usai G."/>
            <person name="Natali L."/>
            <person name="Bassil N."/>
            <person name="Fernandez G.E."/>
            <person name="Lomsadze A."/>
            <person name="Armour M."/>
            <person name="Olukolu B."/>
            <person name="Poorten T."/>
            <person name="Britton C."/>
            <person name="Davik J."/>
            <person name="Ashrafi H."/>
            <person name="Aiden E.L."/>
            <person name="Borodovsky M."/>
            <person name="Worthington M."/>
        </authorList>
    </citation>
    <scope>NUCLEOTIDE SEQUENCE [LARGE SCALE GENOMIC DNA]</scope>
    <source>
        <strain evidence="1">PI 553951</strain>
    </source>
</reference>
<accession>A0AAW1WNP1</accession>
<dbReference type="EMBL" id="JBEDUW010000005">
    <property type="protein sequence ID" value="KAK9925788.1"/>
    <property type="molecule type" value="Genomic_DNA"/>
</dbReference>
<evidence type="ECO:0000313" key="2">
    <source>
        <dbReference type="Proteomes" id="UP001457282"/>
    </source>
</evidence>
<protein>
    <submittedName>
        <fullName evidence="1">Uncharacterized protein</fullName>
    </submittedName>
</protein>
<name>A0AAW1WNP1_RUBAR</name>
<comment type="caution">
    <text evidence="1">The sequence shown here is derived from an EMBL/GenBank/DDBJ whole genome shotgun (WGS) entry which is preliminary data.</text>
</comment>
<organism evidence="1 2">
    <name type="scientific">Rubus argutus</name>
    <name type="common">Southern blackberry</name>
    <dbReference type="NCBI Taxonomy" id="59490"/>
    <lineage>
        <taxon>Eukaryota</taxon>
        <taxon>Viridiplantae</taxon>
        <taxon>Streptophyta</taxon>
        <taxon>Embryophyta</taxon>
        <taxon>Tracheophyta</taxon>
        <taxon>Spermatophyta</taxon>
        <taxon>Magnoliopsida</taxon>
        <taxon>eudicotyledons</taxon>
        <taxon>Gunneridae</taxon>
        <taxon>Pentapetalae</taxon>
        <taxon>rosids</taxon>
        <taxon>fabids</taxon>
        <taxon>Rosales</taxon>
        <taxon>Rosaceae</taxon>
        <taxon>Rosoideae</taxon>
        <taxon>Rosoideae incertae sedis</taxon>
        <taxon>Rubus</taxon>
    </lineage>
</organism>